<evidence type="ECO:0000313" key="8">
    <source>
        <dbReference type="EMBL" id="WEL39765.1"/>
    </source>
</evidence>
<dbReference type="Proteomes" id="UP001217963">
    <property type="component" value="Chromosome X"/>
</dbReference>
<organism evidence="9 10">
    <name type="scientific">Encephalitozoon hellem</name>
    <name type="common">Microsporidian parasite</name>
    <dbReference type="NCBI Taxonomy" id="27973"/>
    <lineage>
        <taxon>Eukaryota</taxon>
        <taxon>Fungi</taxon>
        <taxon>Fungi incertae sedis</taxon>
        <taxon>Microsporidia</taxon>
        <taxon>Unikaryonidae</taxon>
        <taxon>Encephalitozoon</taxon>
    </lineage>
</organism>
<accession>A0ABY8CLG9</accession>
<dbReference type="EMBL" id="CP119071">
    <property type="protein sequence ID" value="WEL39765.1"/>
    <property type="molecule type" value="Genomic_DNA"/>
</dbReference>
<name>A0ABY8CLG9_ENCHE</name>
<keyword evidence="10" id="KW-1185">Reference proteome</keyword>
<evidence type="ECO:0000313" key="3">
    <source>
        <dbReference type="EMBL" id="WEL38331.1"/>
    </source>
</evidence>
<dbReference type="EMBL" id="CP119063">
    <property type="protein sequence ID" value="WEL38144.1"/>
    <property type="molecule type" value="Genomic_DNA"/>
</dbReference>
<dbReference type="EMBL" id="CP119070">
    <property type="protein sequence ID" value="WEL39556.1"/>
    <property type="molecule type" value="Genomic_DNA"/>
</dbReference>
<dbReference type="EMBL" id="CP119064">
    <property type="protein sequence ID" value="WEL38149.1"/>
    <property type="molecule type" value="Genomic_DNA"/>
</dbReference>
<evidence type="ECO:0000313" key="9">
    <source>
        <dbReference type="EMBL" id="WEL39770.1"/>
    </source>
</evidence>
<dbReference type="EMBL" id="CP119064">
    <property type="protein sequence ID" value="WEL38331.1"/>
    <property type="molecule type" value="Genomic_DNA"/>
</dbReference>
<dbReference type="EMBL" id="CP119072">
    <property type="protein sequence ID" value="WEL39770.1"/>
    <property type="molecule type" value="Genomic_DNA"/>
</dbReference>
<dbReference type="EMBL" id="CP119065">
    <property type="protein sequence ID" value="WEL38532.1"/>
    <property type="molecule type" value="Genomic_DNA"/>
</dbReference>
<dbReference type="Proteomes" id="UP001217963">
    <property type="component" value="Chromosome XI"/>
</dbReference>
<evidence type="ECO:0000313" key="2">
    <source>
        <dbReference type="EMBL" id="WEL38149.1"/>
    </source>
</evidence>
<dbReference type="Proteomes" id="UP001217963">
    <property type="component" value="Chromosome IV"/>
</dbReference>
<dbReference type="Proteomes" id="UP001217963">
    <property type="component" value="Chromosome VII"/>
</dbReference>
<evidence type="ECO:0000313" key="10">
    <source>
        <dbReference type="Proteomes" id="UP001217963"/>
    </source>
</evidence>
<sequence>MRNQPWGTCGFEARGRKDRDVLMENGPRALGSTLDNHTAVCFMTSGSCKGCGEVSLCHQKKLWWGNVPTLRSFEVWYMG</sequence>
<evidence type="ECO:0000313" key="1">
    <source>
        <dbReference type="EMBL" id="WEL38144.1"/>
    </source>
</evidence>
<dbReference type="Proteomes" id="UP001217963">
    <property type="component" value="Chromosome VIII"/>
</dbReference>
<dbReference type="EMBL" id="CP119068">
    <property type="protein sequence ID" value="WEL38932.1"/>
    <property type="molecule type" value="Genomic_DNA"/>
</dbReference>
<reference evidence="9 10" key="1">
    <citation type="submission" date="2023-02" db="EMBL/GenBank/DDBJ databases">
        <title>Encephalitozoon hellem ATCC 50451 complete genome.</title>
        <authorList>
            <person name="Mascarenhas dos Santos A.C."/>
            <person name="Julian A.T."/>
            <person name="Pombert J.-F."/>
        </authorList>
    </citation>
    <scope>NUCLEOTIDE SEQUENCE [LARGE SCALE GENOMIC DNA]</scope>
    <source>
        <strain evidence="9 10">ATCC 50451</strain>
    </source>
</reference>
<dbReference type="EMBL" id="CP119069">
    <property type="protein sequence ID" value="WEL39373.1"/>
    <property type="molecule type" value="Genomic_DNA"/>
</dbReference>
<dbReference type="Proteomes" id="UP001217963">
    <property type="component" value="Chromosome II"/>
</dbReference>
<evidence type="ECO:0000313" key="7">
    <source>
        <dbReference type="EMBL" id="WEL39556.1"/>
    </source>
</evidence>
<evidence type="ECO:0000313" key="4">
    <source>
        <dbReference type="EMBL" id="WEL38532.1"/>
    </source>
</evidence>
<proteinExistence type="predicted"/>
<evidence type="ECO:0000313" key="6">
    <source>
        <dbReference type="EMBL" id="WEL39373.1"/>
    </source>
</evidence>
<protein>
    <submittedName>
        <fullName evidence="9">Uncharacterized protein</fullName>
    </submittedName>
</protein>
<gene>
    <name evidence="1" type="ORF">PFJ87_02g01850</name>
    <name evidence="2" type="ORF">PFJ87_03g00050</name>
    <name evidence="3" type="ORF">PFJ87_03g01910</name>
    <name evidence="4" type="ORF">PFJ87_04g02080</name>
    <name evidence="5" type="ORF">PFJ87_07g00050</name>
    <name evidence="6" type="ORF">PFJ87_08g02410</name>
    <name evidence="7" type="ORF">PFJ87_09g01890</name>
    <name evidence="8" type="ORF">PFJ87_10g02160</name>
    <name evidence="9" type="ORF">PFJ87_11g00050</name>
</gene>
<dbReference type="Proteomes" id="UP001217963">
    <property type="component" value="Chromosome IX"/>
</dbReference>
<dbReference type="Proteomes" id="UP001217963">
    <property type="component" value="Chromosome III"/>
</dbReference>
<evidence type="ECO:0000313" key="5">
    <source>
        <dbReference type="EMBL" id="WEL38932.1"/>
    </source>
</evidence>